<evidence type="ECO:0000313" key="13">
    <source>
        <dbReference type="EMBL" id="KAK3324657.1"/>
    </source>
</evidence>
<keyword evidence="12" id="KW-0813">Transport</keyword>
<dbReference type="GO" id="GO:0030150">
    <property type="term" value="P:protein import into mitochondrial matrix"/>
    <property type="evidence" value="ECO:0007669"/>
    <property type="project" value="UniProtKB-UniRule"/>
</dbReference>
<comment type="function">
    <text evidence="10">Essential component of the TIM23 complex, a complex that mediates the translocation of transit peptide-containing proteins across the mitochondrial inner membrane. Required to keep the TOM and the TIM23 complexes in close contact. At some point, it is released from the TOM23 complex to allow protein translocation into the mitochondrial matrix.</text>
</comment>
<dbReference type="Pfam" id="PF08294">
    <property type="entry name" value="TIM21"/>
    <property type="match status" value="1"/>
</dbReference>
<dbReference type="AlphaFoldDB" id="A0AAE0IH64"/>
<keyword evidence="5 12" id="KW-0999">Mitochondrion inner membrane</keyword>
<comment type="similarity">
    <text evidence="2 12">Belongs to the TIM21 family.</text>
</comment>
<sequence length="248" mass="27169">MMKLVTPAAGLRVAAAAAASSSSTTTTTTTTTVALFPAIRRCYATQNTSSAPEARRRAVTPFNDDGHVPWTNLSLPEKTARAAQQSFNFGLVVLGVVMTGGVGYFLYQEVFSPDSKTAYFNRAVDRIKADRRCIELLGESSKITAFGEETGNKWRRARPIASTDTKDAYGNEHLMIHFNVQGPKARGAVDMHLVKRAGHSEFEYKYFFLEVPRHPRIYLENASASSSSSSSSKGGDQKSVKLFGIKWT</sequence>
<comment type="caution">
    <text evidence="13">The sequence shown here is derived from an EMBL/GenBank/DDBJ whole genome shotgun (WGS) entry which is preliminary data.</text>
</comment>
<evidence type="ECO:0000256" key="8">
    <source>
        <dbReference type="ARBA" id="ARBA00023128"/>
    </source>
</evidence>
<dbReference type="PANTHER" id="PTHR13032:SF6">
    <property type="entry name" value="MITOCHONDRIAL IMPORT INNER MEMBRANE TRANSLOCASE SUBUNIT TIM21"/>
    <property type="match status" value="1"/>
</dbReference>
<dbReference type="InterPro" id="IPR013261">
    <property type="entry name" value="Tim21"/>
</dbReference>
<evidence type="ECO:0000256" key="7">
    <source>
        <dbReference type="ARBA" id="ARBA00022989"/>
    </source>
</evidence>
<reference evidence="13" key="1">
    <citation type="journal article" date="2023" name="Mol. Phylogenet. Evol.">
        <title>Genome-scale phylogeny and comparative genomics of the fungal order Sordariales.</title>
        <authorList>
            <person name="Hensen N."/>
            <person name="Bonometti L."/>
            <person name="Westerberg I."/>
            <person name="Brannstrom I.O."/>
            <person name="Guillou S."/>
            <person name="Cros-Aarteil S."/>
            <person name="Calhoun S."/>
            <person name="Haridas S."/>
            <person name="Kuo A."/>
            <person name="Mondo S."/>
            <person name="Pangilinan J."/>
            <person name="Riley R."/>
            <person name="LaButti K."/>
            <person name="Andreopoulos B."/>
            <person name="Lipzen A."/>
            <person name="Chen C."/>
            <person name="Yan M."/>
            <person name="Daum C."/>
            <person name="Ng V."/>
            <person name="Clum A."/>
            <person name="Steindorff A."/>
            <person name="Ohm R.A."/>
            <person name="Martin F."/>
            <person name="Silar P."/>
            <person name="Natvig D.O."/>
            <person name="Lalanne C."/>
            <person name="Gautier V."/>
            <person name="Ament-Velasquez S.L."/>
            <person name="Kruys A."/>
            <person name="Hutchinson M.I."/>
            <person name="Powell A.J."/>
            <person name="Barry K."/>
            <person name="Miller A.N."/>
            <person name="Grigoriev I.V."/>
            <person name="Debuchy R."/>
            <person name="Gladieux P."/>
            <person name="Hiltunen Thoren M."/>
            <person name="Johannesson H."/>
        </authorList>
    </citation>
    <scope>NUCLEOTIDE SEQUENCE</scope>
    <source>
        <strain evidence="13">SMH4131-1</strain>
    </source>
</reference>
<dbReference type="Gene3D" id="3.10.450.320">
    <property type="entry name" value="Mitochondrial import inner membrane translocase subunit Tim21"/>
    <property type="match status" value="1"/>
</dbReference>
<comment type="subcellular location">
    <subcellularLocation>
        <location evidence="1 12">Mitochondrion inner membrane</location>
        <topology evidence="1 12">Single-pass membrane protein</topology>
    </subcellularLocation>
</comment>
<evidence type="ECO:0000256" key="6">
    <source>
        <dbReference type="ARBA" id="ARBA00022946"/>
    </source>
</evidence>
<keyword evidence="12" id="KW-0811">Translocation</keyword>
<keyword evidence="4 12" id="KW-0812">Transmembrane</keyword>
<dbReference type="FunFam" id="3.10.450.320:FF:000002">
    <property type="entry name" value="Mitochondrial import inner membrane translocase subunit tim21"/>
    <property type="match status" value="1"/>
</dbReference>
<dbReference type="InterPro" id="IPR038552">
    <property type="entry name" value="Tim21_IMS_sf"/>
</dbReference>
<feature type="transmembrane region" description="Helical" evidence="12">
    <location>
        <begin position="87"/>
        <end position="107"/>
    </location>
</feature>
<evidence type="ECO:0000256" key="12">
    <source>
        <dbReference type="RuleBase" id="RU367142"/>
    </source>
</evidence>
<protein>
    <recommendedName>
        <fullName evidence="3 12">Mitochondrial import inner membrane translocase subunit Tim21</fullName>
    </recommendedName>
</protein>
<comment type="subunit">
    <text evidence="11">Component of the TIM23 complex, at least composed of TIM23, TIM17, TIM50 and TIM21.</text>
</comment>
<organism evidence="13 14">
    <name type="scientific">Cercophora scortea</name>
    <dbReference type="NCBI Taxonomy" id="314031"/>
    <lineage>
        <taxon>Eukaryota</taxon>
        <taxon>Fungi</taxon>
        <taxon>Dikarya</taxon>
        <taxon>Ascomycota</taxon>
        <taxon>Pezizomycotina</taxon>
        <taxon>Sordariomycetes</taxon>
        <taxon>Sordariomycetidae</taxon>
        <taxon>Sordariales</taxon>
        <taxon>Lasiosphaeriaceae</taxon>
        <taxon>Cercophora</taxon>
    </lineage>
</organism>
<dbReference type="PANTHER" id="PTHR13032">
    <property type="entry name" value="MITOCHONDRIAL IMPORT INNER MEMBRANE TRANSLOCASE SUBUNIT TIM21"/>
    <property type="match status" value="1"/>
</dbReference>
<keyword evidence="6" id="KW-0809">Transit peptide</keyword>
<evidence type="ECO:0000256" key="4">
    <source>
        <dbReference type="ARBA" id="ARBA00022692"/>
    </source>
</evidence>
<accession>A0AAE0IH64</accession>
<evidence type="ECO:0000256" key="2">
    <source>
        <dbReference type="ARBA" id="ARBA00010867"/>
    </source>
</evidence>
<name>A0AAE0IH64_9PEZI</name>
<evidence type="ECO:0000256" key="10">
    <source>
        <dbReference type="ARBA" id="ARBA00060204"/>
    </source>
</evidence>
<evidence type="ECO:0000256" key="11">
    <source>
        <dbReference type="ARBA" id="ARBA00063758"/>
    </source>
</evidence>
<reference evidence="13" key="2">
    <citation type="submission" date="2023-06" db="EMBL/GenBank/DDBJ databases">
        <authorList>
            <consortium name="Lawrence Berkeley National Laboratory"/>
            <person name="Haridas S."/>
            <person name="Hensen N."/>
            <person name="Bonometti L."/>
            <person name="Westerberg I."/>
            <person name="Brannstrom I.O."/>
            <person name="Guillou S."/>
            <person name="Cros-Aarteil S."/>
            <person name="Calhoun S."/>
            <person name="Kuo A."/>
            <person name="Mondo S."/>
            <person name="Pangilinan J."/>
            <person name="Riley R."/>
            <person name="Labutti K."/>
            <person name="Andreopoulos B."/>
            <person name="Lipzen A."/>
            <person name="Chen C."/>
            <person name="Yanf M."/>
            <person name="Daum C."/>
            <person name="Ng V."/>
            <person name="Clum A."/>
            <person name="Steindorff A."/>
            <person name="Ohm R."/>
            <person name="Martin F."/>
            <person name="Silar P."/>
            <person name="Natvig D."/>
            <person name="Lalanne C."/>
            <person name="Gautier V."/>
            <person name="Ament-Velasquez S.L."/>
            <person name="Kruys A."/>
            <person name="Hutchinson M.I."/>
            <person name="Powell A.J."/>
            <person name="Barry K."/>
            <person name="Miller A.N."/>
            <person name="Grigoriev I.V."/>
            <person name="Debuchy R."/>
            <person name="Gladieux P."/>
            <person name="Thoren M.H."/>
            <person name="Johannesson H."/>
        </authorList>
    </citation>
    <scope>NUCLEOTIDE SEQUENCE</scope>
    <source>
        <strain evidence="13">SMH4131-1</strain>
    </source>
</reference>
<gene>
    <name evidence="13" type="ORF">B0T19DRAFT_429109</name>
</gene>
<keyword evidence="9 12" id="KW-0472">Membrane</keyword>
<keyword evidence="7 12" id="KW-1133">Transmembrane helix</keyword>
<evidence type="ECO:0000256" key="1">
    <source>
        <dbReference type="ARBA" id="ARBA00004434"/>
    </source>
</evidence>
<keyword evidence="8 12" id="KW-0496">Mitochondrion</keyword>
<keyword evidence="14" id="KW-1185">Reference proteome</keyword>
<evidence type="ECO:0000313" key="14">
    <source>
        <dbReference type="Proteomes" id="UP001286456"/>
    </source>
</evidence>
<dbReference type="EMBL" id="JAUEPO010000004">
    <property type="protein sequence ID" value="KAK3324657.1"/>
    <property type="molecule type" value="Genomic_DNA"/>
</dbReference>
<evidence type="ECO:0000256" key="3">
    <source>
        <dbReference type="ARBA" id="ARBA00020726"/>
    </source>
</evidence>
<keyword evidence="12" id="KW-0653">Protein transport</keyword>
<dbReference type="GO" id="GO:0005744">
    <property type="term" value="C:TIM23 mitochondrial import inner membrane translocase complex"/>
    <property type="evidence" value="ECO:0007669"/>
    <property type="project" value="UniProtKB-UniRule"/>
</dbReference>
<evidence type="ECO:0000256" key="9">
    <source>
        <dbReference type="ARBA" id="ARBA00023136"/>
    </source>
</evidence>
<evidence type="ECO:0000256" key="5">
    <source>
        <dbReference type="ARBA" id="ARBA00022792"/>
    </source>
</evidence>
<dbReference type="Proteomes" id="UP001286456">
    <property type="component" value="Unassembled WGS sequence"/>
</dbReference>
<proteinExistence type="inferred from homology"/>